<proteinExistence type="predicted"/>
<protein>
    <submittedName>
        <fullName evidence="2">Heme-binding protein</fullName>
    </submittedName>
</protein>
<accession>A0A366LDY3</accession>
<dbReference type="Pfam" id="PF14376">
    <property type="entry name" value="Haem_bd"/>
    <property type="match status" value="1"/>
</dbReference>
<feature type="domain" description="Haem-binding" evidence="1">
    <location>
        <begin position="8"/>
        <end position="128"/>
    </location>
</feature>
<evidence type="ECO:0000313" key="2">
    <source>
        <dbReference type="EMBL" id="RBQ12085.1"/>
    </source>
</evidence>
<dbReference type="AlphaFoldDB" id="A0A366LDY3"/>
<dbReference type="Proteomes" id="UP000252081">
    <property type="component" value="Unassembled WGS sequence"/>
</dbReference>
<dbReference type="OrthoDB" id="196738at2"/>
<dbReference type="SMART" id="SM01235">
    <property type="entry name" value="Haem_bd"/>
    <property type="match status" value="1"/>
</dbReference>
<keyword evidence="3" id="KW-1185">Reference proteome</keyword>
<sequence>MIVICIAVAVFAMLQINAPVVHNPPVTTAISLPEDVSLILKRSCYDCHSNETKLAWYDKIAPVSYLVAKDVKEGRARFNFSQWGDNPPAVQELLLWEMLNAVQQGKMPLKSYSYVHRETLLTGRTEYPERLCQYPSGKT</sequence>
<name>A0A366LDY3_9SPHI</name>
<dbReference type="InterPro" id="IPR025992">
    <property type="entry name" value="Haem-bd"/>
</dbReference>
<gene>
    <name evidence="2" type="ORF">DRW42_00265</name>
</gene>
<organism evidence="2 3">
    <name type="scientific">Pedobacter miscanthi</name>
    <dbReference type="NCBI Taxonomy" id="2259170"/>
    <lineage>
        <taxon>Bacteria</taxon>
        <taxon>Pseudomonadati</taxon>
        <taxon>Bacteroidota</taxon>
        <taxon>Sphingobacteriia</taxon>
        <taxon>Sphingobacteriales</taxon>
        <taxon>Sphingobacteriaceae</taxon>
        <taxon>Pedobacter</taxon>
    </lineage>
</organism>
<evidence type="ECO:0000259" key="1">
    <source>
        <dbReference type="SMART" id="SM01235"/>
    </source>
</evidence>
<reference evidence="2 3" key="1">
    <citation type="submission" date="2018-07" db="EMBL/GenBank/DDBJ databases">
        <title>A draft genome of a endophytic bacteria, a new species of Pedobacter.</title>
        <authorList>
            <person name="Zhang Z.D."/>
            <person name="Chen Z.J."/>
        </authorList>
    </citation>
    <scope>NUCLEOTIDE SEQUENCE [LARGE SCALE GENOMIC DNA]</scope>
    <source>
        <strain evidence="2 3">RS10</strain>
    </source>
</reference>
<comment type="caution">
    <text evidence="2">The sequence shown here is derived from an EMBL/GenBank/DDBJ whole genome shotgun (WGS) entry which is preliminary data.</text>
</comment>
<evidence type="ECO:0000313" key="3">
    <source>
        <dbReference type="Proteomes" id="UP000252081"/>
    </source>
</evidence>
<dbReference type="EMBL" id="QNQU01000001">
    <property type="protein sequence ID" value="RBQ12085.1"/>
    <property type="molecule type" value="Genomic_DNA"/>
</dbReference>